<protein>
    <submittedName>
        <fullName evidence="2">DUF4393 domain-containing protein</fullName>
    </submittedName>
</protein>
<evidence type="ECO:0000313" key="2">
    <source>
        <dbReference type="EMBL" id="QKD02171.1"/>
    </source>
</evidence>
<sequence>MRKLEAGVSESSKGGPLLPGGEIDKAAADLLRQMLGGPATAIGNSLADGWGGLVGDRLREWRTRNFANGLHKTAEHLKRMGVSFNKMKALPGGEMYELFENLSKQDDPLLSELWASLTANALTPDNGISAERGFTEALKNLGPAEARLLKYLFDLASEYDRVFAAQRSIGDGQSTITEAQHELLYGAYHEKRIEMGRELIKNIDRQRLPHSISAVISLGLVTVIPDRGQRIGARVEMHSSLAAIDSDELERQLAQIRNLAAGISPKPNELALKVMQTAVANHHSLFIETPIQLSDFGKRLMYACHQTAETPSKNSAN</sequence>
<gene>
    <name evidence="2" type="ORF">EB235_12200</name>
</gene>
<reference evidence="2 3" key="1">
    <citation type="submission" date="2018-10" db="EMBL/GenBank/DDBJ databases">
        <authorList>
            <person name="Perry B.J."/>
            <person name="Sullivan J.T."/>
            <person name="Murphy R.J.T."/>
            <person name="Ramsay J.P."/>
            <person name="Ronson C.W."/>
        </authorList>
    </citation>
    <scope>NUCLEOTIDE SEQUENCE [LARGE SCALE GENOMIC DNA]</scope>
    <source>
        <strain evidence="2 3">R88b</strain>
    </source>
</reference>
<proteinExistence type="predicted"/>
<evidence type="ECO:0000313" key="3">
    <source>
        <dbReference type="Proteomes" id="UP000503017"/>
    </source>
</evidence>
<dbReference type="Proteomes" id="UP000503017">
    <property type="component" value="Chromosome"/>
</dbReference>
<dbReference type="AlphaFoldDB" id="A0A6M7WT51"/>
<evidence type="ECO:0000256" key="1">
    <source>
        <dbReference type="SAM" id="MobiDB-lite"/>
    </source>
</evidence>
<organism evidence="2 3">
    <name type="scientific">Mesorhizobium loti R88b</name>
    <dbReference type="NCBI Taxonomy" id="935548"/>
    <lineage>
        <taxon>Bacteria</taxon>
        <taxon>Pseudomonadati</taxon>
        <taxon>Pseudomonadota</taxon>
        <taxon>Alphaproteobacteria</taxon>
        <taxon>Hyphomicrobiales</taxon>
        <taxon>Phyllobacteriaceae</taxon>
        <taxon>Mesorhizobium</taxon>
    </lineage>
</organism>
<accession>A0A6M7WT51</accession>
<dbReference type="InterPro" id="IPR025506">
    <property type="entry name" value="Abi_alpha"/>
</dbReference>
<feature type="region of interest" description="Disordered" evidence="1">
    <location>
        <begin position="1"/>
        <end position="20"/>
    </location>
</feature>
<dbReference type="Pfam" id="PF14337">
    <property type="entry name" value="Abi_alpha"/>
    <property type="match status" value="1"/>
</dbReference>
<name>A0A6M7WT51_RHILI</name>
<dbReference type="EMBL" id="CP033367">
    <property type="protein sequence ID" value="QKD02171.1"/>
    <property type="molecule type" value="Genomic_DNA"/>
</dbReference>